<reference evidence="2" key="1">
    <citation type="submission" date="2021-03" db="EMBL/GenBank/DDBJ databases">
        <title>Revisited historic fungal species revealed as producer of novel bioactive compounds through whole genome sequencing and comparative genomics.</title>
        <authorList>
            <person name="Vignolle G.A."/>
            <person name="Hochenegger N."/>
            <person name="Mach R.L."/>
            <person name="Mach-Aigner A.R."/>
            <person name="Javad Rahimi M."/>
            <person name="Salim K.A."/>
            <person name="Chan C.M."/>
            <person name="Lim L.B.L."/>
            <person name="Cai F."/>
            <person name="Druzhinina I.S."/>
            <person name="U'Ren J.M."/>
            <person name="Derntl C."/>
        </authorList>
    </citation>
    <scope>NUCLEOTIDE SEQUENCE</scope>
    <source>
        <strain evidence="2">TUCIM 5799</strain>
    </source>
</reference>
<accession>A0A9Q0ASD2</accession>
<dbReference type="Proteomes" id="UP000829685">
    <property type="component" value="Unassembled WGS sequence"/>
</dbReference>
<organism evidence="2 3">
    <name type="scientific">Neoarthrinium moseri</name>
    <dbReference type="NCBI Taxonomy" id="1658444"/>
    <lineage>
        <taxon>Eukaryota</taxon>
        <taxon>Fungi</taxon>
        <taxon>Dikarya</taxon>
        <taxon>Ascomycota</taxon>
        <taxon>Pezizomycotina</taxon>
        <taxon>Sordariomycetes</taxon>
        <taxon>Xylariomycetidae</taxon>
        <taxon>Amphisphaeriales</taxon>
        <taxon>Apiosporaceae</taxon>
        <taxon>Neoarthrinium</taxon>
    </lineage>
</organism>
<proteinExistence type="predicted"/>
<keyword evidence="3" id="KW-1185">Reference proteome</keyword>
<comment type="caution">
    <text evidence="2">The sequence shown here is derived from an EMBL/GenBank/DDBJ whole genome shotgun (WGS) entry which is preliminary data.</text>
</comment>
<dbReference type="InterPro" id="IPR029068">
    <property type="entry name" value="Glyas_Bleomycin-R_OHBP_Dase"/>
</dbReference>
<dbReference type="AlphaFoldDB" id="A0A9Q0ASD2"/>
<evidence type="ECO:0000256" key="1">
    <source>
        <dbReference type="SAM" id="MobiDB-lite"/>
    </source>
</evidence>
<feature type="region of interest" description="Disordered" evidence="1">
    <location>
        <begin position="1"/>
        <end position="23"/>
    </location>
</feature>
<dbReference type="Gene3D" id="3.10.180.10">
    <property type="entry name" value="2,3-Dihydroxybiphenyl 1,2-Dioxygenase, domain 1"/>
    <property type="match status" value="1"/>
</dbReference>
<dbReference type="EMBL" id="JAFIMR010000005">
    <property type="protein sequence ID" value="KAI1878758.1"/>
    <property type="molecule type" value="Genomic_DNA"/>
</dbReference>
<evidence type="ECO:0000313" key="3">
    <source>
        <dbReference type="Proteomes" id="UP000829685"/>
    </source>
</evidence>
<protein>
    <submittedName>
        <fullName evidence="2">Uncharacterized protein</fullName>
    </submittedName>
</protein>
<dbReference type="SUPFAM" id="SSF54593">
    <property type="entry name" value="Glyoxalase/Bleomycin resistance protein/Dihydroxybiphenyl dioxygenase"/>
    <property type="match status" value="1"/>
</dbReference>
<evidence type="ECO:0000313" key="2">
    <source>
        <dbReference type="EMBL" id="KAI1878758.1"/>
    </source>
</evidence>
<dbReference type="Pfam" id="PF13669">
    <property type="entry name" value="Glyoxalase_4"/>
    <property type="match status" value="1"/>
</dbReference>
<gene>
    <name evidence="2" type="ORF">JX265_002935</name>
</gene>
<name>A0A9Q0ASD2_9PEZI</name>
<sequence>MSTSAPNAPGPRTTTPKPTPPPILGSLSEICIVTPSLHSTLDSLTRLGLGPFRTFVFDGTTVTGQELGGQCGADLYTMRVAFAHNHGGDAREPVLEIMEPVSGATPMRAYLDAHGGRAGVQHVAFGMFGEPMAARRARMAERGFAPAMAGVWTGRRGEARFCFFDTAEQGLPTCFETIEFSGDWEEPACVWYPHPPAEEPGKKKKTEIPGVDARVLAAGYEELLQ</sequence>